<feature type="domain" description="AMP-binding enzyme C-terminal" evidence="7">
    <location>
        <begin position="466"/>
        <end position="547"/>
    </location>
</feature>
<dbReference type="PROSITE" id="PS00455">
    <property type="entry name" value="AMP_BINDING"/>
    <property type="match status" value="1"/>
</dbReference>
<dbReference type="PANTHER" id="PTHR24096:SF317">
    <property type="entry name" value="ADENYLATE-FORMING ENZYME AFEA"/>
    <property type="match status" value="1"/>
</dbReference>
<dbReference type="InterPro" id="IPR042099">
    <property type="entry name" value="ANL_N_sf"/>
</dbReference>
<keyword evidence="9" id="KW-1185">Reference proteome</keyword>
<comment type="caution">
    <text evidence="8">The sequence shown here is derived from an EMBL/GenBank/DDBJ whole genome shotgun (WGS) entry which is preliminary data.</text>
</comment>
<dbReference type="InterPro" id="IPR000873">
    <property type="entry name" value="AMP-dep_synth/lig_dom"/>
</dbReference>
<comment type="similarity">
    <text evidence="2">Belongs to the ATP-dependent AMP-binding enzyme family.</text>
</comment>
<evidence type="ECO:0008006" key="10">
    <source>
        <dbReference type="Google" id="ProtNLM"/>
    </source>
</evidence>
<dbReference type="Pfam" id="PF13193">
    <property type="entry name" value="AMP-binding_C"/>
    <property type="match status" value="1"/>
</dbReference>
<dbReference type="PANTHER" id="PTHR24096">
    <property type="entry name" value="LONG-CHAIN-FATTY-ACID--COA LIGASE"/>
    <property type="match status" value="1"/>
</dbReference>
<dbReference type="AlphaFoldDB" id="A0A225AQ88"/>
<dbReference type="Gene3D" id="3.30.300.30">
    <property type="match status" value="1"/>
</dbReference>
<dbReference type="SUPFAM" id="SSF56801">
    <property type="entry name" value="Acetyl-CoA synthetase-like"/>
    <property type="match status" value="1"/>
</dbReference>
<evidence type="ECO:0000313" key="8">
    <source>
        <dbReference type="EMBL" id="OKL57769.1"/>
    </source>
</evidence>
<keyword evidence="3" id="KW-0436">Ligase</keyword>
<dbReference type="InterPro" id="IPR020845">
    <property type="entry name" value="AMP-binding_CS"/>
</dbReference>
<dbReference type="RefSeq" id="XP_020117890.1">
    <property type="nucleotide sequence ID" value="XM_020262304.1"/>
</dbReference>
<evidence type="ECO:0000256" key="2">
    <source>
        <dbReference type="ARBA" id="ARBA00006432"/>
    </source>
</evidence>
<comment type="pathway">
    <text evidence="1">Secondary metabolite biosynthesis.</text>
</comment>
<evidence type="ECO:0000256" key="3">
    <source>
        <dbReference type="ARBA" id="ARBA00022598"/>
    </source>
</evidence>
<dbReference type="Pfam" id="PF00501">
    <property type="entry name" value="AMP-binding"/>
    <property type="match status" value="1"/>
</dbReference>
<accession>A0A225AQ88</accession>
<organism evidence="8 9">
    <name type="scientific">Talaromyces atroroseus</name>
    <dbReference type="NCBI Taxonomy" id="1441469"/>
    <lineage>
        <taxon>Eukaryota</taxon>
        <taxon>Fungi</taxon>
        <taxon>Dikarya</taxon>
        <taxon>Ascomycota</taxon>
        <taxon>Pezizomycotina</taxon>
        <taxon>Eurotiomycetes</taxon>
        <taxon>Eurotiomycetidae</taxon>
        <taxon>Eurotiales</taxon>
        <taxon>Trichocomaceae</taxon>
        <taxon>Talaromyces</taxon>
        <taxon>Talaromyces sect. Trachyspermi</taxon>
    </lineage>
</organism>
<gene>
    <name evidence="8" type="ORF">UA08_06888</name>
</gene>
<dbReference type="Gene3D" id="3.40.50.12780">
    <property type="entry name" value="N-terminal domain of ligase-like"/>
    <property type="match status" value="1"/>
</dbReference>
<dbReference type="InterPro" id="IPR045851">
    <property type="entry name" value="AMP-bd_C_sf"/>
</dbReference>
<dbReference type="GO" id="GO:0019748">
    <property type="term" value="P:secondary metabolic process"/>
    <property type="evidence" value="ECO:0007669"/>
    <property type="project" value="TreeGrafter"/>
</dbReference>
<evidence type="ECO:0000256" key="1">
    <source>
        <dbReference type="ARBA" id="ARBA00005179"/>
    </source>
</evidence>
<dbReference type="GO" id="GO:0016405">
    <property type="term" value="F:CoA-ligase activity"/>
    <property type="evidence" value="ECO:0007669"/>
    <property type="project" value="TreeGrafter"/>
</dbReference>
<feature type="domain" description="AMP-dependent synthetase/ligase" evidence="6">
    <location>
        <begin position="32"/>
        <end position="413"/>
    </location>
</feature>
<dbReference type="OrthoDB" id="6509636at2759"/>
<proteinExistence type="inferred from homology"/>
<dbReference type="GeneID" id="31006644"/>
<dbReference type="GO" id="GO:0005524">
    <property type="term" value="F:ATP binding"/>
    <property type="evidence" value="ECO:0007669"/>
    <property type="project" value="UniProtKB-KW"/>
</dbReference>
<evidence type="ECO:0000259" key="7">
    <source>
        <dbReference type="Pfam" id="PF13193"/>
    </source>
</evidence>
<keyword evidence="5" id="KW-0067">ATP-binding</keyword>
<keyword evidence="4" id="KW-0547">Nucleotide-binding</keyword>
<sequence>MEIPGDGDYVDLVTFAFSGPTDYDRNQPLYIDAEDPSCALTADEFRFLVRSLIAGFKACGLERGDCVLVHIPNTIIYPALFLSIIGAGAIFAGSNPASQTYELDHYLELSKPKLIITSPEALQTVLDASSTKEINPGQVLVLDTPVIRRMVQSLPRDWARFTLETRRRDASTPLSLPELLSHGESEWLKFESGTNLSKTTPVAMYLTSGTTGLPKAAVHSHHSTIAAHLCVQFTVPYKSVRLLCLPLFYRFGAHWQIHPIRYGEPMYVLPRFDPILFTEAVRRNHITETYVVPTMIHILNRDAVSPVHQLDGVGSLPSMRHVGVAGAAIDAASIKRFQNFLGPQAAVWQIWGMTETGAAFTNRFGEGKYPDSIGKLTQLYEARLINLDNKDVIHQDDSPGELEVRGPGTVLEYRYPTQQPQEGSIKDGQGWFKTGDIAYVKDGYYFMVGRTKEMIKVYGYHVAPAEIESVLLKHSGIEDAAVIGVPLEGSNTEVPRAFVVRSDNANEKPILTAEEVDIFVRKHLVSYKALDGGVIFVSKIPRTVTGKIFRRKLTDMNAYRDRLSSFLGKRNGSS</sequence>
<evidence type="ECO:0000256" key="5">
    <source>
        <dbReference type="ARBA" id="ARBA00022840"/>
    </source>
</evidence>
<dbReference type="STRING" id="1441469.A0A225AQ88"/>
<protein>
    <recommendedName>
        <fullName evidence="10">Acyl-coenzyme A synthetase</fullName>
    </recommendedName>
</protein>
<evidence type="ECO:0000313" key="9">
    <source>
        <dbReference type="Proteomes" id="UP000214365"/>
    </source>
</evidence>
<reference evidence="8 9" key="1">
    <citation type="submission" date="2015-06" db="EMBL/GenBank/DDBJ databases">
        <title>Talaromyces atroroseus IBT 11181 draft genome.</title>
        <authorList>
            <person name="Rasmussen K.B."/>
            <person name="Rasmussen S."/>
            <person name="Petersen B."/>
            <person name="Sicheritz-Ponten T."/>
            <person name="Mortensen U.H."/>
            <person name="Thrane U."/>
        </authorList>
    </citation>
    <scope>NUCLEOTIDE SEQUENCE [LARGE SCALE GENOMIC DNA]</scope>
    <source>
        <strain evidence="8 9">IBT 11181</strain>
    </source>
</reference>
<evidence type="ECO:0000256" key="4">
    <source>
        <dbReference type="ARBA" id="ARBA00022741"/>
    </source>
</evidence>
<evidence type="ECO:0000259" key="6">
    <source>
        <dbReference type="Pfam" id="PF00501"/>
    </source>
</evidence>
<name>A0A225AQ88_TALAT</name>
<dbReference type="EMBL" id="LFMY01000011">
    <property type="protein sequence ID" value="OKL57769.1"/>
    <property type="molecule type" value="Genomic_DNA"/>
</dbReference>
<dbReference type="Proteomes" id="UP000214365">
    <property type="component" value="Unassembled WGS sequence"/>
</dbReference>
<dbReference type="InterPro" id="IPR025110">
    <property type="entry name" value="AMP-bd_C"/>
</dbReference>